<dbReference type="EMBL" id="RRYP01009159">
    <property type="protein sequence ID" value="TNV79260.1"/>
    <property type="molecule type" value="Genomic_DNA"/>
</dbReference>
<evidence type="ECO:0000313" key="3">
    <source>
        <dbReference type="Proteomes" id="UP000785679"/>
    </source>
</evidence>
<evidence type="ECO:0000259" key="1">
    <source>
        <dbReference type="PROSITE" id="PS51886"/>
    </source>
</evidence>
<comment type="caution">
    <text evidence="2">The sequence shown here is derived from an EMBL/GenBank/DDBJ whole genome shotgun (WGS) entry which is preliminary data.</text>
</comment>
<keyword evidence="3" id="KW-1185">Reference proteome</keyword>
<name>A0A8J8NRL8_HALGN</name>
<proteinExistence type="predicted"/>
<dbReference type="PROSITE" id="PS51886">
    <property type="entry name" value="TLDC"/>
    <property type="match status" value="1"/>
</dbReference>
<dbReference type="InterPro" id="IPR006571">
    <property type="entry name" value="TLDc_dom"/>
</dbReference>
<protein>
    <recommendedName>
        <fullName evidence="1">TLDc domain-containing protein</fullName>
    </recommendedName>
</protein>
<feature type="domain" description="TLDc" evidence="1">
    <location>
        <begin position="22"/>
        <end position="147"/>
    </location>
</feature>
<dbReference type="Pfam" id="PF07534">
    <property type="entry name" value="TLD"/>
    <property type="match status" value="1"/>
</dbReference>
<reference evidence="2" key="1">
    <citation type="submission" date="2019-06" db="EMBL/GenBank/DDBJ databases">
        <authorList>
            <person name="Zheng W."/>
        </authorList>
    </citation>
    <scope>NUCLEOTIDE SEQUENCE</scope>
    <source>
        <strain evidence="2">QDHG01</strain>
    </source>
</reference>
<gene>
    <name evidence="2" type="ORF">FGO68_gene16645</name>
</gene>
<dbReference type="OrthoDB" id="2335663at2759"/>
<sequence>MCFMRNGLSNWTRLALPKEPDSLIKTEQDIKFICKGLRNKRFKLEKIFDIAIDGNKPEKFHGKCEGVPHTICVLRTDRDNQIIGGYTKIPWDNCRQGTYKPDETAFIFSLTKHSLHPILPQVQEYATFHRNNLFCVFGQTVKTDLWI</sequence>
<dbReference type="Proteomes" id="UP000785679">
    <property type="component" value="Unassembled WGS sequence"/>
</dbReference>
<dbReference type="AlphaFoldDB" id="A0A8J8NRL8"/>
<organism evidence="2 3">
    <name type="scientific">Halteria grandinella</name>
    <dbReference type="NCBI Taxonomy" id="5974"/>
    <lineage>
        <taxon>Eukaryota</taxon>
        <taxon>Sar</taxon>
        <taxon>Alveolata</taxon>
        <taxon>Ciliophora</taxon>
        <taxon>Intramacronucleata</taxon>
        <taxon>Spirotrichea</taxon>
        <taxon>Stichotrichia</taxon>
        <taxon>Sporadotrichida</taxon>
        <taxon>Halteriidae</taxon>
        <taxon>Halteria</taxon>
    </lineage>
</organism>
<accession>A0A8J8NRL8</accession>
<evidence type="ECO:0000313" key="2">
    <source>
        <dbReference type="EMBL" id="TNV79260.1"/>
    </source>
</evidence>